<sequence length="46" mass="5030">IAVSGNVYDITEFAPEHPGGAEILRDEVETAMRLCGMTDLMRDAHP</sequence>
<dbReference type="InterPro" id="IPR036400">
    <property type="entry name" value="Cyt_B5-like_heme/steroid_sf"/>
</dbReference>
<dbReference type="HOGENOM" id="CLU_3193943_0_0_1"/>
<dbReference type="EMBL" id="KB730386">
    <property type="protein sequence ID" value="ENH66591.1"/>
    <property type="molecule type" value="Genomic_DNA"/>
</dbReference>
<reference evidence="3" key="1">
    <citation type="submission" date="2012-09" db="EMBL/GenBank/DDBJ databases">
        <title>Genome sequencing and comparative transcriptomics of race 1 and race 4 of banana pathogen: Fusarium oxysporum f. sp. cubense.</title>
        <authorList>
            <person name="Fang X."/>
            <person name="Huang J."/>
        </authorList>
    </citation>
    <scope>NUCLEOTIDE SEQUENCE [LARGE SCALE GENOMIC DNA]</scope>
    <source>
        <strain evidence="3">race 1</strain>
    </source>
</reference>
<protein>
    <recommendedName>
        <fullName evidence="1">Cytochrome b5 heme-binding domain-containing protein</fullName>
    </recommendedName>
</protein>
<dbReference type="Pfam" id="PF00173">
    <property type="entry name" value="Cyt-b5"/>
    <property type="match status" value="1"/>
</dbReference>
<dbReference type="Proteomes" id="UP000016928">
    <property type="component" value="Unassembled WGS sequence"/>
</dbReference>
<evidence type="ECO:0000313" key="3">
    <source>
        <dbReference type="Proteomes" id="UP000016928"/>
    </source>
</evidence>
<name>N4UCU1_FUSC1</name>
<evidence type="ECO:0000313" key="2">
    <source>
        <dbReference type="EMBL" id="ENH66591.1"/>
    </source>
</evidence>
<dbReference type="SUPFAM" id="SSF55856">
    <property type="entry name" value="Cytochrome b5-like heme/steroid binding domain"/>
    <property type="match status" value="1"/>
</dbReference>
<dbReference type="Gene3D" id="3.10.120.10">
    <property type="entry name" value="Cytochrome b5-like heme/steroid binding domain"/>
    <property type="match status" value="1"/>
</dbReference>
<gene>
    <name evidence="2" type="ORF">FOC1_g10000588</name>
</gene>
<dbReference type="VEuPathDB" id="FungiDB:FOC1_g10000588"/>
<dbReference type="PROSITE" id="PS50255">
    <property type="entry name" value="CYTOCHROME_B5_2"/>
    <property type="match status" value="1"/>
</dbReference>
<proteinExistence type="predicted"/>
<feature type="domain" description="Cytochrome b5 heme-binding" evidence="1">
    <location>
        <begin position="1"/>
        <end position="24"/>
    </location>
</feature>
<feature type="non-terminal residue" evidence="2">
    <location>
        <position position="1"/>
    </location>
</feature>
<dbReference type="AlphaFoldDB" id="N4UCU1"/>
<accession>N4UCU1</accession>
<organism evidence="2 3">
    <name type="scientific">Fusarium oxysporum f. sp. cubense (strain race 1)</name>
    <name type="common">Panama disease fungus</name>
    <dbReference type="NCBI Taxonomy" id="1229664"/>
    <lineage>
        <taxon>Eukaryota</taxon>
        <taxon>Fungi</taxon>
        <taxon>Dikarya</taxon>
        <taxon>Ascomycota</taxon>
        <taxon>Pezizomycotina</taxon>
        <taxon>Sordariomycetes</taxon>
        <taxon>Hypocreomycetidae</taxon>
        <taxon>Hypocreales</taxon>
        <taxon>Nectriaceae</taxon>
        <taxon>Fusarium</taxon>
        <taxon>Fusarium oxysporum species complex</taxon>
    </lineage>
</organism>
<evidence type="ECO:0000259" key="1">
    <source>
        <dbReference type="PROSITE" id="PS50255"/>
    </source>
</evidence>
<reference evidence="3" key="2">
    <citation type="journal article" date="2014" name="PLoS ONE">
        <title>Genome and Transcriptome Analysis of the Fungal Pathogen Fusarium oxysporum f. sp. cubense Causing Banana Vascular Wilt Disease.</title>
        <authorList>
            <person name="Guo L."/>
            <person name="Han L."/>
            <person name="Yang L."/>
            <person name="Zeng H."/>
            <person name="Fan D."/>
            <person name="Zhu Y."/>
            <person name="Feng Y."/>
            <person name="Wang G."/>
            <person name="Peng C."/>
            <person name="Jiang X."/>
            <person name="Zhou D."/>
            <person name="Ni P."/>
            <person name="Liang C."/>
            <person name="Liu L."/>
            <person name="Wang J."/>
            <person name="Mao C."/>
            <person name="Fang X."/>
            <person name="Peng M."/>
            <person name="Huang J."/>
        </authorList>
    </citation>
    <scope>NUCLEOTIDE SEQUENCE [LARGE SCALE GENOMIC DNA]</scope>
    <source>
        <strain evidence="3">race 1</strain>
    </source>
</reference>
<dbReference type="InterPro" id="IPR001199">
    <property type="entry name" value="Cyt_B5-like_heme/steroid-bd"/>
</dbReference>